<sequence>MKNIDYKTTRRSVGILGAMSHKVRYAALCLFFGSSFLGYSQIGPKISSKVDTTFIKIGEQIKFTITVETDSTTQVIFPEGQTFSPLETVEAFATDTTRKKDRITLEKTYALTQFDSGSYKLPAQRIDINGKGFFTDSLRIAVATVPVDTLAQKMYDIKPMMVVEKSNSALWKALLGILLGLLVLGGLLYWFVFRKKLLTEKEKVALLPPYERAMLGLKKLENSKYLIQDEYKQYYSELTDIVRSYLEEDVHVSALESTTDQLIDKLELLKDAGELQLDEDTILQFKRILQTADLVKFAKSKPETSVAERDRTSIEDIVTKTKEALPEPTKEELMEEAEYQEELERKKKKKKIILVAASLFGLLLISAIGLTAYYGFEYTKDTVFQHPTKKLLENEWVSSSYGYPPINLETPEVLVRQKTKIAPEMKADIKEIQAFMYQSDFGLFRIGATSTSLTKLEEPDHEGSVDLFIKKLERKGAKNIITKQEEFTTVNGVKGVKIYGSGKFSVPDSDELVRGKYTILLFGGKGFQQQITLTWLDDDTYAEEIVSKILATVEVKTEV</sequence>
<reference evidence="2" key="1">
    <citation type="submission" date="2018-06" db="EMBL/GenBank/DDBJ databases">
        <authorList>
            <person name="Zhirakovskaya E."/>
        </authorList>
    </citation>
    <scope>NUCLEOTIDE SEQUENCE</scope>
</reference>
<organism evidence="2">
    <name type="scientific">hydrothermal vent metagenome</name>
    <dbReference type="NCBI Taxonomy" id="652676"/>
    <lineage>
        <taxon>unclassified sequences</taxon>
        <taxon>metagenomes</taxon>
        <taxon>ecological metagenomes</taxon>
    </lineage>
</organism>
<name>A0A3B0T9W0_9ZZZZ</name>
<accession>A0A3B0T9W0</accession>
<dbReference type="AlphaFoldDB" id="A0A3B0T9W0"/>
<feature type="transmembrane region" description="Helical" evidence="1">
    <location>
        <begin position="25"/>
        <end position="42"/>
    </location>
</feature>
<protein>
    <recommendedName>
        <fullName evidence="3">Protein BatD</fullName>
    </recommendedName>
</protein>
<gene>
    <name evidence="2" type="ORF">MNBD_BACTEROID03-799</name>
</gene>
<feature type="transmembrane region" description="Helical" evidence="1">
    <location>
        <begin position="169"/>
        <end position="193"/>
    </location>
</feature>
<evidence type="ECO:0000256" key="1">
    <source>
        <dbReference type="SAM" id="Phobius"/>
    </source>
</evidence>
<keyword evidence="1" id="KW-0812">Transmembrane</keyword>
<evidence type="ECO:0008006" key="3">
    <source>
        <dbReference type="Google" id="ProtNLM"/>
    </source>
</evidence>
<proteinExistence type="predicted"/>
<keyword evidence="1" id="KW-1133">Transmembrane helix</keyword>
<feature type="transmembrane region" description="Helical" evidence="1">
    <location>
        <begin position="352"/>
        <end position="376"/>
    </location>
</feature>
<evidence type="ECO:0000313" key="2">
    <source>
        <dbReference type="EMBL" id="VAW15225.1"/>
    </source>
</evidence>
<keyword evidence="1" id="KW-0472">Membrane</keyword>
<dbReference type="EMBL" id="UOEL01000125">
    <property type="protein sequence ID" value="VAW15225.1"/>
    <property type="molecule type" value="Genomic_DNA"/>
</dbReference>